<organism evidence="1 2">
    <name type="scientific">Portunus trituberculatus</name>
    <name type="common">Swimming crab</name>
    <name type="synonym">Neptunus trituberculatus</name>
    <dbReference type="NCBI Taxonomy" id="210409"/>
    <lineage>
        <taxon>Eukaryota</taxon>
        <taxon>Metazoa</taxon>
        <taxon>Ecdysozoa</taxon>
        <taxon>Arthropoda</taxon>
        <taxon>Crustacea</taxon>
        <taxon>Multicrustacea</taxon>
        <taxon>Malacostraca</taxon>
        <taxon>Eumalacostraca</taxon>
        <taxon>Eucarida</taxon>
        <taxon>Decapoda</taxon>
        <taxon>Pleocyemata</taxon>
        <taxon>Brachyura</taxon>
        <taxon>Eubrachyura</taxon>
        <taxon>Portunoidea</taxon>
        <taxon>Portunidae</taxon>
        <taxon>Portuninae</taxon>
        <taxon>Portunus</taxon>
    </lineage>
</organism>
<proteinExistence type="predicted"/>
<dbReference type="Proteomes" id="UP000324222">
    <property type="component" value="Unassembled WGS sequence"/>
</dbReference>
<sequence length="85" mass="9704">MSSYRRRKVDEHAEVDGTVWEIAKGWERGKDPKHMPGEAEAHVREDVENSWSLEVLKGGWEWMAAQLSTSLPTAPSRMDGRGKMH</sequence>
<dbReference type="AlphaFoldDB" id="A0A5B7CIQ1"/>
<keyword evidence="2" id="KW-1185">Reference proteome</keyword>
<reference evidence="1 2" key="1">
    <citation type="submission" date="2019-05" db="EMBL/GenBank/DDBJ databases">
        <title>Another draft genome of Portunus trituberculatus and its Hox gene families provides insights of decapod evolution.</title>
        <authorList>
            <person name="Jeong J.-H."/>
            <person name="Song I."/>
            <person name="Kim S."/>
            <person name="Choi T."/>
            <person name="Kim D."/>
            <person name="Ryu S."/>
            <person name="Kim W."/>
        </authorList>
    </citation>
    <scope>NUCLEOTIDE SEQUENCE [LARGE SCALE GENOMIC DNA]</scope>
    <source>
        <tissue evidence="1">Muscle</tissue>
    </source>
</reference>
<name>A0A5B7CIQ1_PORTR</name>
<accession>A0A5B7CIQ1</accession>
<protein>
    <submittedName>
        <fullName evidence="1">Uncharacterized protein</fullName>
    </submittedName>
</protein>
<evidence type="ECO:0000313" key="2">
    <source>
        <dbReference type="Proteomes" id="UP000324222"/>
    </source>
</evidence>
<comment type="caution">
    <text evidence="1">The sequence shown here is derived from an EMBL/GenBank/DDBJ whole genome shotgun (WGS) entry which is preliminary data.</text>
</comment>
<dbReference type="EMBL" id="VSRR010000075">
    <property type="protein sequence ID" value="MPC09562.1"/>
    <property type="molecule type" value="Genomic_DNA"/>
</dbReference>
<gene>
    <name evidence="1" type="ORF">E2C01_002177</name>
</gene>
<evidence type="ECO:0000313" key="1">
    <source>
        <dbReference type="EMBL" id="MPC09562.1"/>
    </source>
</evidence>